<evidence type="ECO:0000256" key="1">
    <source>
        <dbReference type="ARBA" id="ARBA00004442"/>
    </source>
</evidence>
<accession>A0A1I7KG82</accession>
<reference evidence="8" key="1">
    <citation type="submission" date="2016-10" db="EMBL/GenBank/DDBJ databases">
        <authorList>
            <person name="Varghese N."/>
        </authorList>
    </citation>
    <scope>NUCLEOTIDE SEQUENCE [LARGE SCALE GENOMIC DNA]</scope>
    <source>
        <strain evidence="8">DSM 18820</strain>
    </source>
</reference>
<keyword evidence="5" id="KW-0998">Cell outer membrane</keyword>
<evidence type="ECO:0000313" key="8">
    <source>
        <dbReference type="Proteomes" id="UP000182491"/>
    </source>
</evidence>
<keyword evidence="8" id="KW-1185">Reference proteome</keyword>
<dbReference type="Gene3D" id="1.20.1600.10">
    <property type="entry name" value="Outer membrane efflux proteins (OEP)"/>
    <property type="match status" value="1"/>
</dbReference>
<evidence type="ECO:0000256" key="4">
    <source>
        <dbReference type="ARBA" id="ARBA00023136"/>
    </source>
</evidence>
<dbReference type="GO" id="GO:0009279">
    <property type="term" value="C:cell outer membrane"/>
    <property type="evidence" value="ECO:0007669"/>
    <property type="project" value="UniProtKB-SubCell"/>
</dbReference>
<dbReference type="Proteomes" id="UP000182491">
    <property type="component" value="Unassembled WGS sequence"/>
</dbReference>
<dbReference type="GO" id="GO:0015288">
    <property type="term" value="F:porin activity"/>
    <property type="evidence" value="ECO:0007669"/>
    <property type="project" value="TreeGrafter"/>
</dbReference>
<keyword evidence="2" id="KW-1134">Transmembrane beta strand</keyword>
<dbReference type="InterPro" id="IPR051906">
    <property type="entry name" value="TolC-like"/>
</dbReference>
<gene>
    <name evidence="7" type="ORF">SAMN04487941_3688</name>
</gene>
<keyword evidence="6" id="KW-0175">Coiled coil</keyword>
<proteinExistence type="predicted"/>
<keyword evidence="3" id="KW-0812">Transmembrane</keyword>
<dbReference type="PANTHER" id="PTHR30026:SF20">
    <property type="entry name" value="OUTER MEMBRANE PROTEIN TOLC"/>
    <property type="match status" value="1"/>
</dbReference>
<evidence type="ECO:0000256" key="6">
    <source>
        <dbReference type="SAM" id="Coils"/>
    </source>
</evidence>
<name>A0A1I7KG82_9BACT</name>
<dbReference type="SUPFAM" id="SSF56954">
    <property type="entry name" value="Outer membrane efflux proteins (OEP)"/>
    <property type="match status" value="1"/>
</dbReference>
<dbReference type="EMBL" id="FPCA01000005">
    <property type="protein sequence ID" value="SFU96354.1"/>
    <property type="molecule type" value="Genomic_DNA"/>
</dbReference>
<dbReference type="GO" id="GO:0015562">
    <property type="term" value="F:efflux transmembrane transporter activity"/>
    <property type="evidence" value="ECO:0007669"/>
    <property type="project" value="InterPro"/>
</dbReference>
<dbReference type="OrthoDB" id="920360at2"/>
<dbReference type="GO" id="GO:1990281">
    <property type="term" value="C:efflux pump complex"/>
    <property type="evidence" value="ECO:0007669"/>
    <property type="project" value="TreeGrafter"/>
</dbReference>
<dbReference type="AlphaFoldDB" id="A0A1I7KG82"/>
<organism evidence="7 8">
    <name type="scientific">Pontibacter akesuensis</name>
    <dbReference type="NCBI Taxonomy" id="388950"/>
    <lineage>
        <taxon>Bacteria</taxon>
        <taxon>Pseudomonadati</taxon>
        <taxon>Bacteroidota</taxon>
        <taxon>Cytophagia</taxon>
        <taxon>Cytophagales</taxon>
        <taxon>Hymenobacteraceae</taxon>
        <taxon>Pontibacter</taxon>
    </lineage>
</organism>
<evidence type="ECO:0000256" key="5">
    <source>
        <dbReference type="ARBA" id="ARBA00023237"/>
    </source>
</evidence>
<evidence type="ECO:0000256" key="3">
    <source>
        <dbReference type="ARBA" id="ARBA00022692"/>
    </source>
</evidence>
<protein>
    <submittedName>
        <fullName evidence="7">Outer membrane protein TolC</fullName>
    </submittedName>
</protein>
<comment type="subcellular location">
    <subcellularLocation>
        <location evidence="1">Cell outer membrane</location>
    </subcellularLocation>
</comment>
<dbReference type="STRING" id="388950.GCA_001611675_03024"/>
<dbReference type="PANTHER" id="PTHR30026">
    <property type="entry name" value="OUTER MEMBRANE PROTEIN TOLC"/>
    <property type="match status" value="1"/>
</dbReference>
<keyword evidence="4" id="KW-0472">Membrane</keyword>
<evidence type="ECO:0000313" key="7">
    <source>
        <dbReference type="EMBL" id="SFU96354.1"/>
    </source>
</evidence>
<feature type="coiled-coil region" evidence="6">
    <location>
        <begin position="335"/>
        <end position="380"/>
    </location>
</feature>
<evidence type="ECO:0000256" key="2">
    <source>
        <dbReference type="ARBA" id="ARBA00022452"/>
    </source>
</evidence>
<sequence length="440" mass="49808">MSSTKKYTSYLLLRAITPPLKGARGRFGSAVAILLILFIGVPASAQQQPVALDSVLQTIRTTNPMLQQYDLRAKAQNAYAEGATGWMAPMVGAGVFMLPYPGQNVESDEKEGSLMISAEQAIPNPAKQRAKQAYFDSRAAIEQANAAATYNELRAQAKASYYNWVVLERKLDVLQDNAKIMAYMLKLARIRYPYSQGKLGSIYKAEARLHEVENMQLMTRNEIAQQNVTLNILMNQPKEQQFKIDTLLSIPGPVALAADTAYLNENRSDLRLLDRTIQTMRLGVEQEKLQRKPDFSLRFDHMTPRNGMMPNQFTAMGMVSIPIAPWSSKMYKANTKAMNLEIDAMQRERENILNEAQGMVRNMALELNAKREQVENYKTKILPALKKNYDVTMLAYEQNTAQLPEVIDAWEALNMAQMDYLNNLQALYQLAVAYEREIER</sequence>